<dbReference type="GO" id="GO:0019135">
    <property type="term" value="F:deoxyhypusine monooxygenase activity"/>
    <property type="evidence" value="ECO:0007669"/>
    <property type="project" value="UniProtKB-UniRule"/>
</dbReference>
<gene>
    <name evidence="10" type="ORF">C4B63_24g191</name>
</gene>
<evidence type="ECO:0000313" key="10">
    <source>
        <dbReference type="EMBL" id="PWU94980.1"/>
    </source>
</evidence>
<comment type="function">
    <text evidence="9">Catalyzes the hydroxylation of the N(6)-(4-aminobutyl)-L-lysine intermediate to form hypusine, an essential post-translational modification only found in mature eIF-5A factor.</text>
</comment>
<dbReference type="InterPro" id="IPR027517">
    <property type="entry name" value="Deoxyhypusine_hydroxylase"/>
</dbReference>
<dbReference type="Pfam" id="PF13646">
    <property type="entry name" value="HEAT_2"/>
    <property type="match status" value="1"/>
</dbReference>
<dbReference type="VEuPathDB" id="TriTrypDB:BCY84_12114"/>
<dbReference type="VEuPathDB" id="TriTrypDB:TcYC6_0085920"/>
<dbReference type="PANTHER" id="PTHR12697:SF5">
    <property type="entry name" value="DEOXYHYPUSINE HYDROXYLASE"/>
    <property type="match status" value="1"/>
</dbReference>
<dbReference type="OrthoDB" id="421002at2759"/>
<proteinExistence type="inferred from homology"/>
<comment type="catalytic activity">
    <reaction evidence="1 9">
        <text>[eIF5A protein]-deoxyhypusine + AH2 + O2 = [eIF5A protein]-hypusine + A + H2O</text>
        <dbReference type="Rhea" id="RHEA:14101"/>
        <dbReference type="Rhea" id="RHEA-COMP:10144"/>
        <dbReference type="Rhea" id="RHEA-COMP:12592"/>
        <dbReference type="ChEBI" id="CHEBI:13193"/>
        <dbReference type="ChEBI" id="CHEBI:15377"/>
        <dbReference type="ChEBI" id="CHEBI:15379"/>
        <dbReference type="ChEBI" id="CHEBI:17499"/>
        <dbReference type="ChEBI" id="CHEBI:82657"/>
        <dbReference type="ChEBI" id="CHEBI:91175"/>
        <dbReference type="EC" id="1.14.99.29"/>
    </reaction>
</comment>
<feature type="binding site" evidence="9">
    <location>
        <position position="60"/>
    </location>
    <ligand>
        <name>Fe cation</name>
        <dbReference type="ChEBI" id="CHEBI:24875"/>
        <label>1</label>
    </ligand>
</feature>
<dbReference type="GO" id="GO:0046872">
    <property type="term" value="F:metal ion binding"/>
    <property type="evidence" value="ECO:0007669"/>
    <property type="project" value="UniProtKB-KW"/>
</dbReference>
<dbReference type="Pfam" id="PF03130">
    <property type="entry name" value="HEAT_PBS"/>
    <property type="match status" value="1"/>
</dbReference>
<feature type="binding site" evidence="9">
    <location>
        <position position="265"/>
    </location>
    <ligand>
        <name>Fe cation</name>
        <dbReference type="ChEBI" id="CHEBI:24875"/>
        <label>2</label>
    </ligand>
</feature>
<dbReference type="HAMAP" id="MF_03101">
    <property type="entry name" value="Deoxyhypusine_hydroxylase"/>
    <property type="match status" value="1"/>
</dbReference>
<evidence type="ECO:0000256" key="1">
    <source>
        <dbReference type="ARBA" id="ARBA00000068"/>
    </source>
</evidence>
<dbReference type="AlphaFoldDB" id="A0A2V2VF36"/>
<organism evidence="10 11">
    <name type="scientific">Trypanosoma cruzi</name>
    <dbReference type="NCBI Taxonomy" id="5693"/>
    <lineage>
        <taxon>Eukaryota</taxon>
        <taxon>Discoba</taxon>
        <taxon>Euglenozoa</taxon>
        <taxon>Kinetoplastea</taxon>
        <taxon>Metakinetoplastina</taxon>
        <taxon>Trypanosomatida</taxon>
        <taxon>Trypanosomatidae</taxon>
        <taxon>Trypanosoma</taxon>
        <taxon>Schizotrypanum</taxon>
    </lineage>
</organism>
<comment type="cofactor">
    <cofactor evidence="9">
        <name>Fe(2+)</name>
        <dbReference type="ChEBI" id="CHEBI:29033"/>
    </cofactor>
    <text evidence="9">Binds 2 Fe(2+) ions per subunit.</text>
</comment>
<dbReference type="VEuPathDB" id="TriTrypDB:TCSYLVIO_003587"/>
<comment type="caution">
    <text evidence="10">The sequence shown here is derived from an EMBL/GenBank/DDBJ whole genome shotgun (WGS) entry which is preliminary data.</text>
</comment>
<evidence type="ECO:0000256" key="9">
    <source>
        <dbReference type="HAMAP-Rule" id="MF_03101"/>
    </source>
</evidence>
<dbReference type="VEuPathDB" id="TriTrypDB:Tc_MARK_2301"/>
<dbReference type="InterPro" id="IPR016024">
    <property type="entry name" value="ARM-type_fold"/>
</dbReference>
<dbReference type="SMART" id="SM00567">
    <property type="entry name" value="EZ_HEAT"/>
    <property type="match status" value="5"/>
</dbReference>
<feature type="binding site" evidence="9">
    <location>
        <position position="94"/>
    </location>
    <ligand>
        <name>Fe cation</name>
        <dbReference type="ChEBI" id="CHEBI:24875"/>
        <label>1</label>
    </ligand>
</feature>
<dbReference type="VEuPathDB" id="TriTrypDB:ECC02_007395"/>
<feature type="binding site" evidence="9">
    <location>
        <position position="232"/>
    </location>
    <ligand>
        <name>Fe cation</name>
        <dbReference type="ChEBI" id="CHEBI:24875"/>
        <label>2</label>
    </ligand>
</feature>
<evidence type="ECO:0000313" key="11">
    <source>
        <dbReference type="Proteomes" id="UP000246121"/>
    </source>
</evidence>
<feature type="binding site" evidence="9">
    <location>
        <position position="95"/>
    </location>
    <ligand>
        <name>Fe cation</name>
        <dbReference type="ChEBI" id="CHEBI:24875"/>
        <label>1</label>
    </ligand>
</feature>
<evidence type="ECO:0000256" key="6">
    <source>
        <dbReference type="ARBA" id="ARBA00023004"/>
    </source>
</evidence>
<protein>
    <recommendedName>
        <fullName evidence="9">Deoxyhypusine hydroxylase</fullName>
        <shortName evidence="9">DOHH</shortName>
        <ecNumber evidence="9">1.14.99.29</ecNumber>
    </recommendedName>
    <alternativeName>
        <fullName evidence="9">Deoxyhypusine dioxygenase</fullName>
    </alternativeName>
    <alternativeName>
        <fullName evidence="9">Deoxyhypusine monooxygenase</fullName>
    </alternativeName>
</protein>
<dbReference type="SUPFAM" id="SSF48371">
    <property type="entry name" value="ARM repeat"/>
    <property type="match status" value="1"/>
</dbReference>
<accession>A0A2V2VF36</accession>
<dbReference type="PANTHER" id="PTHR12697">
    <property type="entry name" value="PBS LYASE HEAT-LIKE PROTEIN"/>
    <property type="match status" value="1"/>
</dbReference>
<dbReference type="EMBL" id="PRFA01000024">
    <property type="protein sequence ID" value="PWU94980.1"/>
    <property type="molecule type" value="Genomic_DNA"/>
</dbReference>
<dbReference type="VEuPathDB" id="TriTrypDB:TcG_04713"/>
<keyword evidence="3 9" id="KW-0479">Metal-binding</keyword>
<feature type="binding site" evidence="9">
    <location>
        <position position="61"/>
    </location>
    <ligand>
        <name>Fe cation</name>
        <dbReference type="ChEBI" id="CHEBI:24875"/>
        <label>1</label>
    </ligand>
</feature>
<keyword evidence="8 9" id="KW-0386">Hypusine biosynthesis</keyword>
<dbReference type="Gene3D" id="1.25.10.10">
    <property type="entry name" value="Leucine-rich Repeat Variant"/>
    <property type="match status" value="2"/>
</dbReference>
<dbReference type="VEuPathDB" id="TriTrypDB:TcCLB.507615.70"/>
<keyword evidence="6 9" id="KW-0408">Iron</keyword>
<evidence type="ECO:0000256" key="5">
    <source>
        <dbReference type="ARBA" id="ARBA00023002"/>
    </source>
</evidence>
<dbReference type="VEuPathDB" id="TriTrypDB:C4B63_24g191"/>
<keyword evidence="5 9" id="KW-0560">Oxidoreductase</keyword>
<dbReference type="InterPro" id="IPR004155">
    <property type="entry name" value="PBS_lyase_HEAT"/>
</dbReference>
<evidence type="ECO:0000256" key="2">
    <source>
        <dbReference type="ARBA" id="ARBA00005041"/>
    </source>
</evidence>
<sequence>MAQDFAAYEEEYKRLLDPNEPLDSRIRELYRLKQSIFRTPAGVHVLTKAIDTTDSVLLQHELVYNIGQCGLEEACPILERVIHATDVYDTVTRHEAVESLGAIASSSSKPILERYMDPAHEPHKAIRDSCELALERIRIRELRGDAALKLPCNCPYASVDPAPAFCDANTDGPVPFTVEELERLLCDTTGATSLWRRYQAMFSLRNMGTEAAVMALTRALRGDTVSALLRHEVAFVLGQMEHPSSQAALIEALKDETEAPMVRHEAAEALGAIADPKALETLANYAEHKEQIVRDSCVVAIEMHNYWSRFRQHGEAAA</sequence>
<dbReference type="InterPro" id="IPR011989">
    <property type="entry name" value="ARM-like"/>
</dbReference>
<comment type="pathway">
    <text evidence="2 9">Protein modification; eIF5A hypusination.</text>
</comment>
<feature type="binding site" evidence="9">
    <location>
        <position position="264"/>
    </location>
    <ligand>
        <name>Fe cation</name>
        <dbReference type="ChEBI" id="CHEBI:24875"/>
        <label>2</label>
    </ligand>
</feature>
<dbReference type="VEuPathDB" id="TriTrypDB:TcCL_NonESM04777"/>
<feature type="binding site" evidence="9">
    <location>
        <position position="231"/>
    </location>
    <ligand>
        <name>Fe cation</name>
        <dbReference type="ChEBI" id="CHEBI:24875"/>
        <label>2</label>
    </ligand>
</feature>
<name>A0A2V2VF36_TRYCR</name>
<dbReference type="VEuPathDB" id="TriTrypDB:TcCLB.508347.130"/>
<evidence type="ECO:0000256" key="3">
    <source>
        <dbReference type="ARBA" id="ARBA00022723"/>
    </source>
</evidence>
<reference evidence="10 11" key="1">
    <citation type="journal article" date="2018" name="Microb. Genom.">
        <title>Expanding an expanded genome: long-read sequencing of Trypanosoma cruzi.</title>
        <authorList>
            <person name="Berna L."/>
            <person name="Rodriguez M."/>
            <person name="Chiribao M.L."/>
            <person name="Parodi-Talice A."/>
            <person name="Pita S."/>
            <person name="Rijo G."/>
            <person name="Alvarez-Valin F."/>
            <person name="Robello C."/>
        </authorList>
    </citation>
    <scope>NUCLEOTIDE SEQUENCE [LARGE SCALE GENOMIC DNA]</scope>
    <source>
        <strain evidence="10 11">Dm28c</strain>
    </source>
</reference>
<keyword evidence="4" id="KW-0677">Repeat</keyword>
<dbReference type="EC" id="1.14.99.29" evidence="9"/>
<comment type="similarity">
    <text evidence="9">Belongs to the deoxyhypusine hydroxylase family.</text>
</comment>
<keyword evidence="7 9" id="KW-0503">Monooxygenase</keyword>
<evidence type="ECO:0000256" key="7">
    <source>
        <dbReference type="ARBA" id="ARBA00023033"/>
    </source>
</evidence>
<dbReference type="VEuPathDB" id="TriTrypDB:TcBrA4_0096520"/>
<dbReference type="VEuPathDB" id="TriTrypDB:TCDM_07127"/>
<dbReference type="Proteomes" id="UP000246121">
    <property type="component" value="Unassembled WGS sequence"/>
</dbReference>
<evidence type="ECO:0000256" key="8">
    <source>
        <dbReference type="ARBA" id="ARBA00023256"/>
    </source>
</evidence>
<dbReference type="UniPathway" id="UPA00354"/>
<dbReference type="VEuPathDB" id="TriTrypDB:C3747_126g132"/>
<evidence type="ECO:0000256" key="4">
    <source>
        <dbReference type="ARBA" id="ARBA00022737"/>
    </source>
</evidence>